<dbReference type="Proteomes" id="UP000037660">
    <property type="component" value="Unassembled WGS sequence"/>
</dbReference>
<name>A0A0K8P927_PISS1</name>
<feature type="compositionally biased region" description="Low complexity" evidence="1">
    <location>
        <begin position="409"/>
        <end position="425"/>
    </location>
</feature>
<feature type="compositionally biased region" description="Low complexity" evidence="1">
    <location>
        <begin position="451"/>
        <end position="467"/>
    </location>
</feature>
<sequence length="477" mass="52737">MASQVWSRFSGKRVLLLQGPVGPFFARVARALRDAGAATVHKVNFSGGDWYFYRDGAINFTGSLDDWPPFLADLLDRLGIDAILLFGDCRQIHEVAIAQARDRRLPYWVFEEGYIRPNYVTFEPHGVNGNSALPRDPAFYAALPDAVARPEQEVGATFGLAARWAMLYYTAGTLAWPFFRHRLHHRSLNMLEGLVWVRSYWRKLHYARAEAGVMPRLTGRWSKKFFLVALQTSGDFQVRKHSGFGSVENFITHVARSFAAHAPAETWLVFKHHPLDRGYTDYAALIERLGTELGISSRIKYIHDQHLPTLLGHARGVVVINSTVGLSALHHQTPTITLGKAIYNLPGLTFQGGLQHFWTDCEQQRPQLSLYWQFRNHVVEQTQLNGSFYKPLPGSDASGLVGGPPPALPLAETEPPAARPLPEAGRAGREPLGDALGAGVGVETAALPVQAVAAPPSRPAPRQGARPVDMEVQPSLP</sequence>
<proteinExistence type="predicted"/>
<evidence type="ECO:0000256" key="1">
    <source>
        <dbReference type="SAM" id="MobiDB-lite"/>
    </source>
</evidence>
<dbReference type="InterPro" id="IPR007833">
    <property type="entry name" value="Capsule_polysaccharide_synth"/>
</dbReference>
<dbReference type="GO" id="GO:0000271">
    <property type="term" value="P:polysaccharide biosynthetic process"/>
    <property type="evidence" value="ECO:0007669"/>
    <property type="project" value="InterPro"/>
</dbReference>
<evidence type="ECO:0000313" key="2">
    <source>
        <dbReference type="EMBL" id="GAP38675.1"/>
    </source>
</evidence>
<accession>A0A0K8P927</accession>
<dbReference type="GO" id="GO:0015774">
    <property type="term" value="P:polysaccharide transport"/>
    <property type="evidence" value="ECO:0007669"/>
    <property type="project" value="InterPro"/>
</dbReference>
<feature type="region of interest" description="Disordered" evidence="1">
    <location>
        <begin position="395"/>
        <end position="439"/>
    </location>
</feature>
<keyword evidence="3" id="KW-1185">Reference proteome</keyword>
<dbReference type="RefSeq" id="WP_054022527.1">
    <property type="nucleotide sequence ID" value="NZ_BBYR01000083.1"/>
</dbReference>
<feature type="region of interest" description="Disordered" evidence="1">
    <location>
        <begin position="451"/>
        <end position="477"/>
    </location>
</feature>
<dbReference type="Pfam" id="PF05159">
    <property type="entry name" value="Capsule_synth"/>
    <property type="match status" value="1"/>
</dbReference>
<dbReference type="CDD" id="cd16441">
    <property type="entry name" value="beta_Kdo_transferase_KpsS"/>
    <property type="match status" value="1"/>
</dbReference>
<gene>
    <name evidence="2" type="ORF">ISF6_5228</name>
</gene>
<protein>
    <submittedName>
        <fullName evidence="2">Capsular polysaccharide export system protein KpsS</fullName>
    </submittedName>
</protein>
<dbReference type="EMBL" id="BBYR01000083">
    <property type="protein sequence ID" value="GAP38675.1"/>
    <property type="molecule type" value="Genomic_DNA"/>
</dbReference>
<dbReference type="STRING" id="1547922.ISF6_5228"/>
<comment type="caution">
    <text evidence="2">The sequence shown here is derived from an EMBL/GenBank/DDBJ whole genome shotgun (WGS) entry which is preliminary data.</text>
</comment>
<reference evidence="3" key="1">
    <citation type="submission" date="2015-07" db="EMBL/GenBank/DDBJ databases">
        <title>Discovery of a poly(ethylene terephthalate assimilation.</title>
        <authorList>
            <person name="Yoshida S."/>
            <person name="Hiraga K."/>
            <person name="Takehana T."/>
            <person name="Taniguchi I."/>
            <person name="Yamaji H."/>
            <person name="Maeda Y."/>
            <person name="Toyohara K."/>
            <person name="Miyamoto K."/>
            <person name="Kimura Y."/>
            <person name="Oda K."/>
        </authorList>
    </citation>
    <scope>NUCLEOTIDE SEQUENCE [LARGE SCALE GENOMIC DNA]</scope>
    <source>
        <strain evidence="3">NBRC 110686 / TISTR 2288 / 201-F6</strain>
    </source>
</reference>
<organism evidence="2 3">
    <name type="scientific">Piscinibacter sakaiensis</name>
    <name type="common">Ideonella sakaiensis</name>
    <dbReference type="NCBI Taxonomy" id="1547922"/>
    <lineage>
        <taxon>Bacteria</taxon>
        <taxon>Pseudomonadati</taxon>
        <taxon>Pseudomonadota</taxon>
        <taxon>Betaproteobacteria</taxon>
        <taxon>Burkholderiales</taxon>
        <taxon>Sphaerotilaceae</taxon>
        <taxon>Piscinibacter</taxon>
    </lineage>
</organism>
<evidence type="ECO:0000313" key="3">
    <source>
        <dbReference type="Proteomes" id="UP000037660"/>
    </source>
</evidence>
<reference evidence="2 3" key="2">
    <citation type="journal article" date="2016" name="Science">
        <title>A bacterium that degrades and assimilates poly(ethylene terephthalate).</title>
        <authorList>
            <person name="Yoshida S."/>
            <person name="Hiraga K."/>
            <person name="Takehana T."/>
            <person name="Taniguchi I."/>
            <person name="Yamaji H."/>
            <person name="Maeda Y."/>
            <person name="Toyohara K."/>
            <person name="Miyamoto K."/>
            <person name="Kimura Y."/>
            <person name="Oda K."/>
        </authorList>
    </citation>
    <scope>NUCLEOTIDE SEQUENCE [LARGE SCALE GENOMIC DNA]</scope>
    <source>
        <strain evidence="3">NBRC 110686 / TISTR 2288 / 201-F6</strain>
    </source>
</reference>
<dbReference type="AlphaFoldDB" id="A0A0K8P927"/>